<evidence type="ECO:0000256" key="5">
    <source>
        <dbReference type="ARBA" id="ARBA00022516"/>
    </source>
</evidence>
<keyword evidence="10 14" id="KW-0472">Membrane</keyword>
<evidence type="ECO:0000256" key="8">
    <source>
        <dbReference type="ARBA" id="ARBA00022989"/>
    </source>
</evidence>
<evidence type="ECO:0000256" key="12">
    <source>
        <dbReference type="ARBA" id="ARBA00023239"/>
    </source>
</evidence>
<reference evidence="15 16" key="1">
    <citation type="journal article" date="2011" name="J. Gen. Appl. Microbiol.">
        <title>Draft genome sequencing of the enigmatic basidiomycete Mixia osmundae.</title>
        <authorList>
            <person name="Nishida H."/>
            <person name="Nagatsuka Y."/>
            <person name="Sugiyama J."/>
        </authorList>
    </citation>
    <scope>NUCLEOTIDE SEQUENCE [LARGE SCALE GENOMIC DNA]</scope>
    <source>
        <strain evidence="16">CBS 9802 / IAM 14324 / JCM 22182 / KY 12970</strain>
    </source>
</reference>
<dbReference type="GO" id="GO:0042761">
    <property type="term" value="P:very long-chain fatty acid biosynthetic process"/>
    <property type="evidence" value="ECO:0007669"/>
    <property type="project" value="TreeGrafter"/>
</dbReference>
<dbReference type="Proteomes" id="UP000009131">
    <property type="component" value="Unassembled WGS sequence"/>
</dbReference>
<dbReference type="GO" id="GO:0030148">
    <property type="term" value="P:sphingolipid biosynthetic process"/>
    <property type="evidence" value="ECO:0007669"/>
    <property type="project" value="TreeGrafter"/>
</dbReference>
<keyword evidence="16" id="KW-1185">Reference proteome</keyword>
<dbReference type="UniPathway" id="UPA00094"/>
<comment type="similarity">
    <text evidence="3 14">Belongs to the very long-chain fatty acids dehydratase HACD family.</text>
</comment>
<comment type="function">
    <text evidence="14">Catalyzes the third of the four reactions of the long-chain fatty acids elongation cycle. This endoplasmic reticulum-bound enzymatic process, allows the addition of two carbons to the chain of long- and very long-chain fatty acids/VLCFAs per cycle. This enzyme catalyzes the dehydration of the 3-hydroxyacyl-CoA intermediate into trans-2,3-enoyl-CoA, within each cycle of fatty acid elongation. Thereby, it participates to the production of VLCFAs of different chain lengths that are involved in multiple biological processes as precursors of membrane lipids and lipid mediators.</text>
</comment>
<keyword evidence="7 14" id="KW-0276">Fatty acid metabolism</keyword>
<feature type="transmembrane region" description="Helical" evidence="14">
    <location>
        <begin position="203"/>
        <end position="222"/>
    </location>
</feature>
<comment type="caution">
    <text evidence="15">The sequence shown here is derived from an EMBL/GenBank/DDBJ whole genome shotgun (WGS) entry which is preliminary data.</text>
</comment>
<accession>G7E2Z5</accession>
<comment type="caution">
    <text evidence="14">Lacks conserved residue(s) required for the propagation of feature annotation.</text>
</comment>
<feature type="transmembrane region" description="Helical" evidence="14">
    <location>
        <begin position="170"/>
        <end position="191"/>
    </location>
</feature>
<dbReference type="eggNOG" id="KOG3187">
    <property type="taxonomic scope" value="Eukaryota"/>
</dbReference>
<evidence type="ECO:0000313" key="15">
    <source>
        <dbReference type="EMBL" id="GAA97176.1"/>
    </source>
</evidence>
<evidence type="ECO:0000256" key="2">
    <source>
        <dbReference type="ARBA" id="ARBA00005194"/>
    </source>
</evidence>
<comment type="subcellular location">
    <subcellularLocation>
        <location evidence="14">Endoplasmic reticulum membrane</location>
        <topology evidence="14">Multi-pass membrane protein</topology>
    </subcellularLocation>
    <subcellularLocation>
        <location evidence="1">Membrane</location>
        <topology evidence="1">Multi-pass membrane protein</topology>
    </subcellularLocation>
</comment>
<reference evidence="15 16" key="2">
    <citation type="journal article" date="2012" name="Open Biol.">
        <title>Characteristics of nucleosomes and linker DNA regions on the genome of the basidiomycete Mixia osmundae revealed by mono- and dinucleosome mapping.</title>
        <authorList>
            <person name="Nishida H."/>
            <person name="Kondo S."/>
            <person name="Matsumoto T."/>
            <person name="Suzuki Y."/>
            <person name="Yoshikawa H."/>
            <person name="Taylor T.D."/>
            <person name="Sugiyama J."/>
        </authorList>
    </citation>
    <scope>NUCLEOTIDE SEQUENCE [LARGE SCALE GENOMIC DNA]</scope>
    <source>
        <strain evidence="16">CBS 9802 / IAM 14324 / JCM 22182 / KY 12970</strain>
    </source>
</reference>
<evidence type="ECO:0000313" key="16">
    <source>
        <dbReference type="Proteomes" id="UP000009131"/>
    </source>
</evidence>
<dbReference type="GO" id="GO:0102158">
    <property type="term" value="F:very-long-chain (3R)-3-hydroxyacyl-CoA dehydratase activity"/>
    <property type="evidence" value="ECO:0007669"/>
    <property type="project" value="UniProtKB-EC"/>
</dbReference>
<comment type="catalytic activity">
    <reaction evidence="13 14">
        <text>a very-long-chain (3R)-3-hydroxyacyl-CoA = a very-long-chain (2E)-enoyl-CoA + H2O</text>
        <dbReference type="Rhea" id="RHEA:45812"/>
        <dbReference type="ChEBI" id="CHEBI:15377"/>
        <dbReference type="ChEBI" id="CHEBI:83728"/>
        <dbReference type="ChEBI" id="CHEBI:85440"/>
        <dbReference type="EC" id="4.2.1.134"/>
    </reaction>
</comment>
<evidence type="ECO:0000256" key="7">
    <source>
        <dbReference type="ARBA" id="ARBA00022832"/>
    </source>
</evidence>
<dbReference type="Pfam" id="PF04387">
    <property type="entry name" value="PTPLA"/>
    <property type="match status" value="1"/>
</dbReference>
<dbReference type="AlphaFoldDB" id="G7E2Z5"/>
<protein>
    <recommendedName>
        <fullName evidence="4 14">Very-long-chain (3R)-3-hydroxyacyl-CoA dehydratase</fullName>
        <ecNumber evidence="4 14">4.2.1.134</ecNumber>
    </recommendedName>
</protein>
<evidence type="ECO:0000256" key="3">
    <source>
        <dbReference type="ARBA" id="ARBA00007811"/>
    </source>
</evidence>
<dbReference type="InterPro" id="IPR007482">
    <property type="entry name" value="Tyr_Pase-like_PTPLA"/>
</dbReference>
<keyword evidence="11 14" id="KW-0275">Fatty acid biosynthesis</keyword>
<keyword evidence="9 14" id="KW-0443">Lipid metabolism</keyword>
<evidence type="ECO:0000256" key="13">
    <source>
        <dbReference type="ARBA" id="ARBA00036671"/>
    </source>
</evidence>
<sequence>MAKPQNGLVKAYLITYNTLSCAAWAYILFSLGLHLATPPTSGSWLSRHVGGILDGNVPAGWAYDLIERSSTSYDSIGDLVRIVQTFAILEPIHILLGWVRSGLPTTMLQVISRETMVWLVCHTLLEDQVEAPAHTGMVLAWSITEVVRYTTYATSLLGFKIAALEWLRYSMFYVLYPLGAVTEMGLMYEALPVIEERYGKTAQMGSIVLMMYWPLGLVRMMTYMGQQRSKYLNADRTKTT</sequence>
<dbReference type="EC" id="4.2.1.134" evidence="4 14"/>
<evidence type="ECO:0000256" key="4">
    <source>
        <dbReference type="ARBA" id="ARBA00013122"/>
    </source>
</evidence>
<dbReference type="PANTHER" id="PTHR11035:SF3">
    <property type="entry name" value="VERY-LONG-CHAIN (3R)-3-HYDROXYACYL-COA DEHYDRATASE"/>
    <property type="match status" value="1"/>
</dbReference>
<comment type="pathway">
    <text evidence="2 14">Lipid metabolism; fatty acid biosynthesis.</text>
</comment>
<dbReference type="EMBL" id="BABT02000117">
    <property type="protein sequence ID" value="GAA97176.1"/>
    <property type="molecule type" value="Genomic_DNA"/>
</dbReference>
<dbReference type="OrthoDB" id="46988at2759"/>
<keyword evidence="12 14" id="KW-0456">Lyase</keyword>
<dbReference type="FunCoup" id="G7E2Z5">
    <property type="interactions" value="286"/>
</dbReference>
<dbReference type="GO" id="GO:0030497">
    <property type="term" value="P:fatty acid elongation"/>
    <property type="evidence" value="ECO:0007669"/>
    <property type="project" value="TreeGrafter"/>
</dbReference>
<dbReference type="STRING" id="764103.G7E2Z5"/>
<name>G7E2Z5_MIXOS</name>
<evidence type="ECO:0000256" key="1">
    <source>
        <dbReference type="ARBA" id="ARBA00004141"/>
    </source>
</evidence>
<dbReference type="PANTHER" id="PTHR11035">
    <property type="entry name" value="VERY-LONG-CHAIN (3R)-3-HYDROXYACYL-COA DEHYDRATASE"/>
    <property type="match status" value="1"/>
</dbReference>
<keyword evidence="14" id="KW-0256">Endoplasmic reticulum</keyword>
<organism evidence="15 16">
    <name type="scientific">Mixia osmundae (strain CBS 9802 / IAM 14324 / JCM 22182 / KY 12970)</name>
    <dbReference type="NCBI Taxonomy" id="764103"/>
    <lineage>
        <taxon>Eukaryota</taxon>
        <taxon>Fungi</taxon>
        <taxon>Dikarya</taxon>
        <taxon>Basidiomycota</taxon>
        <taxon>Pucciniomycotina</taxon>
        <taxon>Mixiomycetes</taxon>
        <taxon>Mixiales</taxon>
        <taxon>Mixiaceae</taxon>
        <taxon>Mixia</taxon>
    </lineage>
</organism>
<keyword evidence="6 14" id="KW-0812">Transmembrane</keyword>
<evidence type="ECO:0000256" key="14">
    <source>
        <dbReference type="RuleBase" id="RU363109"/>
    </source>
</evidence>
<keyword evidence="8 14" id="KW-1133">Transmembrane helix</keyword>
<dbReference type="InParanoid" id="G7E2Z5"/>
<evidence type="ECO:0000256" key="9">
    <source>
        <dbReference type="ARBA" id="ARBA00023098"/>
    </source>
</evidence>
<dbReference type="GO" id="GO:0005789">
    <property type="term" value="C:endoplasmic reticulum membrane"/>
    <property type="evidence" value="ECO:0007669"/>
    <property type="project" value="UniProtKB-SubCell"/>
</dbReference>
<evidence type="ECO:0000256" key="10">
    <source>
        <dbReference type="ARBA" id="ARBA00023136"/>
    </source>
</evidence>
<proteinExistence type="inferred from homology"/>
<evidence type="ECO:0000256" key="11">
    <source>
        <dbReference type="ARBA" id="ARBA00023160"/>
    </source>
</evidence>
<keyword evidence="5 14" id="KW-0444">Lipid biosynthesis</keyword>
<gene>
    <name evidence="15" type="primary">Mo03852</name>
    <name evidence="15" type="ORF">E5Q_03852</name>
</gene>
<evidence type="ECO:0000256" key="6">
    <source>
        <dbReference type="ARBA" id="ARBA00022692"/>
    </source>
</evidence>
<dbReference type="HOGENOM" id="CLU_034302_6_1_1"/>
<feature type="transmembrane region" description="Helical" evidence="14">
    <location>
        <begin position="12"/>
        <end position="36"/>
    </location>
</feature>